<sequence length="51" mass="5618">MFPIGNKLWFILSVMGQSQLSCAEICSALNNSAPHPRPSPTSYAMQKDGHR</sequence>
<feature type="region of interest" description="Disordered" evidence="1">
    <location>
        <begin position="30"/>
        <end position="51"/>
    </location>
</feature>
<dbReference type="AlphaFoldDB" id="A0A2M8WKA1"/>
<reference evidence="2 3" key="1">
    <citation type="submission" date="2017-11" db="EMBL/GenBank/DDBJ databases">
        <title>Genomic Encyclopedia of Archaeal and Bacterial Type Strains, Phase II (KMG-II): From Individual Species to Whole Genera.</title>
        <authorList>
            <person name="Goeker M."/>
        </authorList>
    </citation>
    <scope>NUCLEOTIDE SEQUENCE [LARGE SCALE GENOMIC DNA]</scope>
    <source>
        <strain evidence="2 3">DSM 29128</strain>
    </source>
</reference>
<comment type="caution">
    <text evidence="2">The sequence shown here is derived from an EMBL/GenBank/DDBJ whole genome shotgun (WGS) entry which is preliminary data.</text>
</comment>
<evidence type="ECO:0000256" key="1">
    <source>
        <dbReference type="SAM" id="MobiDB-lite"/>
    </source>
</evidence>
<gene>
    <name evidence="2" type="ORF">BC777_0186</name>
</gene>
<evidence type="ECO:0000313" key="2">
    <source>
        <dbReference type="EMBL" id="PJI91360.1"/>
    </source>
</evidence>
<evidence type="ECO:0000313" key="3">
    <source>
        <dbReference type="Proteomes" id="UP000228531"/>
    </source>
</evidence>
<dbReference type="Proteomes" id="UP000228531">
    <property type="component" value="Unassembled WGS sequence"/>
</dbReference>
<organism evidence="2 3">
    <name type="scientific">Yoonia maricola</name>
    <dbReference type="NCBI Taxonomy" id="420999"/>
    <lineage>
        <taxon>Bacteria</taxon>
        <taxon>Pseudomonadati</taxon>
        <taxon>Pseudomonadota</taxon>
        <taxon>Alphaproteobacteria</taxon>
        <taxon>Rhodobacterales</taxon>
        <taxon>Paracoccaceae</taxon>
        <taxon>Yoonia</taxon>
    </lineage>
</organism>
<accession>A0A2M8WKA1</accession>
<protein>
    <submittedName>
        <fullName evidence="2">Uncharacterized protein</fullName>
    </submittedName>
</protein>
<dbReference type="EMBL" id="PGTY01000001">
    <property type="protein sequence ID" value="PJI91360.1"/>
    <property type="molecule type" value="Genomic_DNA"/>
</dbReference>
<name>A0A2M8WKA1_9RHOB</name>
<keyword evidence="3" id="KW-1185">Reference proteome</keyword>
<proteinExistence type="predicted"/>